<feature type="region of interest" description="Disordered" evidence="1">
    <location>
        <begin position="1"/>
        <end position="29"/>
    </location>
</feature>
<gene>
    <name evidence="2" type="ORF">AVEN_90680_1</name>
</gene>
<evidence type="ECO:0000313" key="3">
    <source>
        <dbReference type="Proteomes" id="UP000499080"/>
    </source>
</evidence>
<sequence>MKGLTFIFPTSRSEEKRGDGEDESIPQIN</sequence>
<dbReference type="EMBL" id="BGPR01000783">
    <property type="protein sequence ID" value="GBM35361.1"/>
    <property type="molecule type" value="Genomic_DNA"/>
</dbReference>
<name>A0A4Y2F2M9_ARAVE</name>
<evidence type="ECO:0000256" key="1">
    <source>
        <dbReference type="SAM" id="MobiDB-lite"/>
    </source>
</evidence>
<keyword evidence="3" id="KW-1185">Reference proteome</keyword>
<organism evidence="2 3">
    <name type="scientific">Araneus ventricosus</name>
    <name type="common">Orbweaver spider</name>
    <name type="synonym">Epeira ventricosa</name>
    <dbReference type="NCBI Taxonomy" id="182803"/>
    <lineage>
        <taxon>Eukaryota</taxon>
        <taxon>Metazoa</taxon>
        <taxon>Ecdysozoa</taxon>
        <taxon>Arthropoda</taxon>
        <taxon>Chelicerata</taxon>
        <taxon>Arachnida</taxon>
        <taxon>Araneae</taxon>
        <taxon>Araneomorphae</taxon>
        <taxon>Entelegynae</taxon>
        <taxon>Araneoidea</taxon>
        <taxon>Araneidae</taxon>
        <taxon>Araneus</taxon>
    </lineage>
</organism>
<feature type="compositionally biased region" description="Acidic residues" evidence="1">
    <location>
        <begin position="20"/>
        <end position="29"/>
    </location>
</feature>
<comment type="caution">
    <text evidence="2">The sequence shown here is derived from an EMBL/GenBank/DDBJ whole genome shotgun (WGS) entry which is preliminary data.</text>
</comment>
<feature type="non-terminal residue" evidence="2">
    <location>
        <position position="29"/>
    </location>
</feature>
<dbReference type="Proteomes" id="UP000499080">
    <property type="component" value="Unassembled WGS sequence"/>
</dbReference>
<evidence type="ECO:0000313" key="2">
    <source>
        <dbReference type="EMBL" id="GBM35361.1"/>
    </source>
</evidence>
<proteinExistence type="predicted"/>
<dbReference type="AlphaFoldDB" id="A0A4Y2F2M9"/>
<reference evidence="2 3" key="1">
    <citation type="journal article" date="2019" name="Sci. Rep.">
        <title>Orb-weaving spider Araneus ventricosus genome elucidates the spidroin gene catalogue.</title>
        <authorList>
            <person name="Kono N."/>
            <person name="Nakamura H."/>
            <person name="Ohtoshi R."/>
            <person name="Moran D.A.P."/>
            <person name="Shinohara A."/>
            <person name="Yoshida Y."/>
            <person name="Fujiwara M."/>
            <person name="Mori M."/>
            <person name="Tomita M."/>
            <person name="Arakawa K."/>
        </authorList>
    </citation>
    <scope>NUCLEOTIDE SEQUENCE [LARGE SCALE GENOMIC DNA]</scope>
</reference>
<protein>
    <submittedName>
        <fullName evidence="2">Uncharacterized protein</fullName>
    </submittedName>
</protein>
<accession>A0A4Y2F2M9</accession>